<proteinExistence type="predicted"/>
<comment type="caution">
    <text evidence="2">The sequence shown here is derived from an EMBL/GenBank/DDBJ whole genome shotgun (WGS) entry which is preliminary data.</text>
</comment>
<feature type="region of interest" description="Disordered" evidence="1">
    <location>
        <begin position="1"/>
        <end position="49"/>
    </location>
</feature>
<organism evidence="2 3">
    <name type="scientific">Ensete ventricosum</name>
    <name type="common">Abyssinian banana</name>
    <name type="synonym">Musa ensete</name>
    <dbReference type="NCBI Taxonomy" id="4639"/>
    <lineage>
        <taxon>Eukaryota</taxon>
        <taxon>Viridiplantae</taxon>
        <taxon>Streptophyta</taxon>
        <taxon>Embryophyta</taxon>
        <taxon>Tracheophyta</taxon>
        <taxon>Spermatophyta</taxon>
        <taxon>Magnoliopsida</taxon>
        <taxon>Liliopsida</taxon>
        <taxon>Zingiberales</taxon>
        <taxon>Musaceae</taxon>
        <taxon>Ensete</taxon>
    </lineage>
</organism>
<sequence>MGAKTAVVEQGNTATRRAREGWKSTTEQPKMGRMKEKEATVGSHRRDGAPGSFSLMLSCDSEKRERICHEPEPLLVLMGQAAAAIGEVTVRQGNTGAVEEEDDDGFGSDVSKAFTVTSLRQRDEETDVVSNVGKAIGILLRAMPKGMLYFLSRKQRSTDCSFAEKKRRHVTRRSGDSLSFDSNTIACSRQAALILY</sequence>
<dbReference type="Proteomes" id="UP000287651">
    <property type="component" value="Unassembled WGS sequence"/>
</dbReference>
<evidence type="ECO:0000313" key="3">
    <source>
        <dbReference type="Proteomes" id="UP000287651"/>
    </source>
</evidence>
<evidence type="ECO:0000313" key="2">
    <source>
        <dbReference type="EMBL" id="RRT37362.1"/>
    </source>
</evidence>
<gene>
    <name evidence="2" type="ORF">B296_00047649</name>
</gene>
<name>A0A426XD33_ENSVE</name>
<dbReference type="EMBL" id="AMZH03022396">
    <property type="protein sequence ID" value="RRT37362.1"/>
    <property type="molecule type" value="Genomic_DNA"/>
</dbReference>
<feature type="compositionally biased region" description="Basic and acidic residues" evidence="1">
    <location>
        <begin position="33"/>
        <end position="48"/>
    </location>
</feature>
<evidence type="ECO:0000256" key="1">
    <source>
        <dbReference type="SAM" id="MobiDB-lite"/>
    </source>
</evidence>
<accession>A0A426XD33</accession>
<dbReference type="AlphaFoldDB" id="A0A426XD33"/>
<protein>
    <submittedName>
        <fullName evidence="2">Uncharacterized protein</fullName>
    </submittedName>
</protein>
<reference evidence="2 3" key="1">
    <citation type="journal article" date="2014" name="Agronomy (Basel)">
        <title>A Draft Genome Sequence for Ensete ventricosum, the Drought-Tolerant Tree Against Hunger.</title>
        <authorList>
            <person name="Harrison J."/>
            <person name="Moore K.A."/>
            <person name="Paszkiewicz K."/>
            <person name="Jones T."/>
            <person name="Grant M."/>
            <person name="Ambacheew D."/>
            <person name="Muzemil S."/>
            <person name="Studholme D.J."/>
        </authorList>
    </citation>
    <scope>NUCLEOTIDE SEQUENCE [LARGE SCALE GENOMIC DNA]</scope>
</reference>